<feature type="transmembrane region" description="Helical" evidence="1">
    <location>
        <begin position="412"/>
        <end position="431"/>
    </location>
</feature>
<gene>
    <name evidence="2" type="ORF">SPIL2461_LOCUS17519</name>
</gene>
<keyword evidence="1" id="KW-1133">Transmembrane helix</keyword>
<proteinExistence type="predicted"/>
<protein>
    <submittedName>
        <fullName evidence="2">Uncharacterized protein</fullName>
    </submittedName>
</protein>
<sequence length="432" mass="45977">MSTSILERDLLGSDDAYFVAIALAVAPALSMALGSAAVRMGMPSDVVQARFQNLSAGLLIGALLAEIYPMLRERLIGADGNKQVEVANCLSALGGFVLALGIMYGLHSLEHSATPDEEVEKALQRAATGDLEDAPPMVQRVATAQMAKLNSGSVQLNLAVSALSKMQKGQGDIDVEKLDEQLHFVDFALDSMRRSCHGIELLTGPATQETRSRIAELLEDVEALQAVSPRKVITMDGQIQRASATLRRLHVHTSPMAFRRWGVHRTVTQAALQADFGPDRSSSQSRLPWGLVFAIAIDAAVDGMLIGLSTSTSAGAGMMMAIATFIEMGFLGYSFGCAVSSQVQNRLVAFSLLAIPPLCLAGCGIGAFALGSALQSCFVFTGLISFSLVAVLFLVIQELILEAAEKNEGENWNVSIFIYLGLLISFGLEVVL</sequence>
<feature type="transmembrane region" description="Helical" evidence="1">
    <location>
        <begin position="51"/>
        <end position="71"/>
    </location>
</feature>
<feature type="transmembrane region" description="Helical" evidence="1">
    <location>
        <begin position="378"/>
        <end position="400"/>
    </location>
</feature>
<feature type="transmembrane region" description="Helical" evidence="1">
    <location>
        <begin position="314"/>
        <end position="335"/>
    </location>
</feature>
<evidence type="ECO:0000256" key="1">
    <source>
        <dbReference type="SAM" id="Phobius"/>
    </source>
</evidence>
<feature type="transmembrane region" description="Helical" evidence="1">
    <location>
        <begin position="83"/>
        <end position="106"/>
    </location>
</feature>
<feature type="transmembrane region" description="Helical" evidence="1">
    <location>
        <begin position="289"/>
        <end position="308"/>
    </location>
</feature>
<keyword evidence="1" id="KW-0472">Membrane</keyword>
<accession>A0A812VV27</accession>
<dbReference type="EMBL" id="CAJNIZ010043215">
    <property type="protein sequence ID" value="CAE7653880.1"/>
    <property type="molecule type" value="Genomic_DNA"/>
</dbReference>
<dbReference type="Proteomes" id="UP000649617">
    <property type="component" value="Unassembled WGS sequence"/>
</dbReference>
<keyword evidence="3" id="KW-1185">Reference proteome</keyword>
<reference evidence="2" key="1">
    <citation type="submission" date="2021-02" db="EMBL/GenBank/DDBJ databases">
        <authorList>
            <person name="Dougan E. K."/>
            <person name="Rhodes N."/>
            <person name="Thang M."/>
            <person name="Chan C."/>
        </authorList>
    </citation>
    <scope>NUCLEOTIDE SEQUENCE</scope>
</reference>
<evidence type="ECO:0000313" key="3">
    <source>
        <dbReference type="Proteomes" id="UP000649617"/>
    </source>
</evidence>
<dbReference type="OrthoDB" id="46973at2759"/>
<comment type="caution">
    <text evidence="2">The sequence shown here is derived from an EMBL/GenBank/DDBJ whole genome shotgun (WGS) entry which is preliminary data.</text>
</comment>
<keyword evidence="1" id="KW-0812">Transmembrane</keyword>
<organism evidence="2 3">
    <name type="scientific">Symbiodinium pilosum</name>
    <name type="common">Dinoflagellate</name>
    <dbReference type="NCBI Taxonomy" id="2952"/>
    <lineage>
        <taxon>Eukaryota</taxon>
        <taxon>Sar</taxon>
        <taxon>Alveolata</taxon>
        <taxon>Dinophyceae</taxon>
        <taxon>Suessiales</taxon>
        <taxon>Symbiodiniaceae</taxon>
        <taxon>Symbiodinium</taxon>
    </lineage>
</organism>
<feature type="transmembrane region" description="Helical" evidence="1">
    <location>
        <begin position="347"/>
        <end position="372"/>
    </location>
</feature>
<feature type="transmembrane region" description="Helical" evidence="1">
    <location>
        <begin position="16"/>
        <end position="39"/>
    </location>
</feature>
<evidence type="ECO:0000313" key="2">
    <source>
        <dbReference type="EMBL" id="CAE7653880.1"/>
    </source>
</evidence>
<name>A0A812VV27_SYMPI</name>
<dbReference type="AlphaFoldDB" id="A0A812VV27"/>